<dbReference type="Pfam" id="PF00017">
    <property type="entry name" value="SH2"/>
    <property type="match status" value="1"/>
</dbReference>
<dbReference type="SMART" id="SM00252">
    <property type="entry name" value="SH2"/>
    <property type="match status" value="1"/>
</dbReference>
<evidence type="ECO:0000256" key="3">
    <source>
        <dbReference type="SAM" id="MobiDB-lite"/>
    </source>
</evidence>
<dbReference type="SMART" id="SM00233">
    <property type="entry name" value="PH"/>
    <property type="match status" value="1"/>
</dbReference>
<dbReference type="PANTHER" id="PTHR16186">
    <property type="entry name" value="SIGNAL-TRANSDUCING ADAPTOR PROTEIN-RELATED"/>
    <property type="match status" value="1"/>
</dbReference>
<gene>
    <name evidence="6" type="ORF">OFUS_LOCUS21632</name>
</gene>
<feature type="region of interest" description="Disordered" evidence="3">
    <location>
        <begin position="154"/>
        <end position="232"/>
    </location>
</feature>
<dbReference type="InterPro" id="IPR001849">
    <property type="entry name" value="PH_domain"/>
</dbReference>
<sequence length="581" mass="64583">MADDSQSLRSSSSFGAHDGRKEKYHEGWLEHKPQNKNQWTKYWVVLKGDQIFIFKNKSTQNPDNLVGMLPLGKDTECKNGTDGKKGPYKLEVIVSIFGMQNKRLVNKFKCEQRNDRDLWKAYIIGLGTGSLPSDLDLLPGHRIDVQKAIDDFHYTDHPPALPGRRPSLTGSMGSGTMSSPKQNEGDYINTRGVTPISPGRPQRVHSVSTPGVSFDSSSGGSAANSMQSNSSDEPYMKHKFWNGVDRAGTPAPSWFFERCSRDQAESILTNNRRYGSVLLRESTTFRETGSYVVSWRRVTGGNAVISHYEVQRVAEGFKLNIQQCPQPQRCLWDIMQYFLDHAGLDAVLFTENNLNHLDGITDPPYEKQIFPNSLHTPEGFFPPGNVKPDYENEDMIEQFSKMKRDLHTPAPGQVFSTLNPAFNTEPRPRTTRLHSSPNIFSTNTTGRPSLRHNSSNPNLQQRGSQCRASDHLGEFEELYMNMHIADEVTPVGAADDQIPYDCDSDSGETYDEIAPSVPSPPAFNPGAAKAALRPTPPRAVPPAGVGGGVTPDPRMMGELASTLAKYKRQHSESIYGTHQAQ</sequence>
<organism evidence="6 7">
    <name type="scientific">Owenia fusiformis</name>
    <name type="common">Polychaete worm</name>
    <dbReference type="NCBI Taxonomy" id="6347"/>
    <lineage>
        <taxon>Eukaryota</taxon>
        <taxon>Metazoa</taxon>
        <taxon>Spiralia</taxon>
        <taxon>Lophotrochozoa</taxon>
        <taxon>Annelida</taxon>
        <taxon>Polychaeta</taxon>
        <taxon>Sedentaria</taxon>
        <taxon>Canalipalpata</taxon>
        <taxon>Sabellida</taxon>
        <taxon>Oweniida</taxon>
        <taxon>Oweniidae</taxon>
        <taxon>Owenia</taxon>
    </lineage>
</organism>
<evidence type="ECO:0000259" key="4">
    <source>
        <dbReference type="PROSITE" id="PS50001"/>
    </source>
</evidence>
<dbReference type="PROSITE" id="PS50003">
    <property type="entry name" value="PH_DOMAIN"/>
    <property type="match status" value="1"/>
</dbReference>
<feature type="compositionally biased region" description="Polar residues" evidence="3">
    <location>
        <begin position="433"/>
        <end position="467"/>
    </location>
</feature>
<proteinExistence type="predicted"/>
<dbReference type="Proteomes" id="UP000749559">
    <property type="component" value="Unassembled WGS sequence"/>
</dbReference>
<dbReference type="EMBL" id="CAIIXF020000010">
    <property type="protein sequence ID" value="CAH1797329.1"/>
    <property type="molecule type" value="Genomic_DNA"/>
</dbReference>
<dbReference type="InterPro" id="IPR039111">
    <property type="entry name" value="STAP1/STAP2"/>
</dbReference>
<dbReference type="Gene3D" id="2.30.29.30">
    <property type="entry name" value="Pleckstrin-homology domain (PH domain)/Phosphotyrosine-binding domain (PTB)"/>
    <property type="match status" value="1"/>
</dbReference>
<dbReference type="PROSITE" id="PS50001">
    <property type="entry name" value="SH2"/>
    <property type="match status" value="1"/>
</dbReference>
<dbReference type="Pfam" id="PF00169">
    <property type="entry name" value="PH"/>
    <property type="match status" value="1"/>
</dbReference>
<evidence type="ECO:0000256" key="2">
    <source>
        <dbReference type="PROSITE-ProRule" id="PRU00191"/>
    </source>
</evidence>
<dbReference type="AlphaFoldDB" id="A0A8S4PTH0"/>
<dbReference type="Gene3D" id="3.30.505.10">
    <property type="entry name" value="SH2 domain"/>
    <property type="match status" value="1"/>
</dbReference>
<dbReference type="GO" id="GO:0035591">
    <property type="term" value="F:signaling adaptor activity"/>
    <property type="evidence" value="ECO:0007669"/>
    <property type="project" value="InterPro"/>
</dbReference>
<feature type="region of interest" description="Disordered" evidence="3">
    <location>
        <begin position="505"/>
        <end position="555"/>
    </location>
</feature>
<dbReference type="InterPro" id="IPR036860">
    <property type="entry name" value="SH2_dom_sf"/>
</dbReference>
<protein>
    <submittedName>
        <fullName evidence="6">Uncharacterized protein</fullName>
    </submittedName>
</protein>
<feature type="domain" description="SH2" evidence="4">
    <location>
        <begin position="254"/>
        <end position="338"/>
    </location>
</feature>
<keyword evidence="1 2" id="KW-0727">SH2 domain</keyword>
<feature type="region of interest" description="Disordered" evidence="3">
    <location>
        <begin position="412"/>
        <end position="467"/>
    </location>
</feature>
<feature type="compositionally biased region" description="Low complexity" evidence="3">
    <location>
        <begin position="169"/>
        <end position="179"/>
    </location>
</feature>
<feature type="compositionally biased region" description="Polar residues" evidence="3">
    <location>
        <begin position="205"/>
        <end position="232"/>
    </location>
</feature>
<dbReference type="InterPro" id="IPR000980">
    <property type="entry name" value="SH2"/>
</dbReference>
<reference evidence="6" key="1">
    <citation type="submission" date="2022-03" db="EMBL/GenBank/DDBJ databases">
        <authorList>
            <person name="Martin C."/>
        </authorList>
    </citation>
    <scope>NUCLEOTIDE SEQUENCE</scope>
</reference>
<evidence type="ECO:0000259" key="5">
    <source>
        <dbReference type="PROSITE" id="PS50003"/>
    </source>
</evidence>
<comment type="caution">
    <text evidence="6">The sequence shown here is derived from an EMBL/GenBank/DDBJ whole genome shotgun (WGS) entry which is preliminary data.</text>
</comment>
<dbReference type="SUPFAM" id="SSF50729">
    <property type="entry name" value="PH domain-like"/>
    <property type="match status" value="1"/>
</dbReference>
<accession>A0A8S4PTH0</accession>
<dbReference type="OrthoDB" id="6086001at2759"/>
<dbReference type="InterPro" id="IPR011993">
    <property type="entry name" value="PH-like_dom_sf"/>
</dbReference>
<name>A0A8S4PTH0_OWEFU</name>
<feature type="domain" description="PH" evidence="5">
    <location>
        <begin position="22"/>
        <end position="128"/>
    </location>
</feature>
<keyword evidence="7" id="KW-1185">Reference proteome</keyword>
<evidence type="ECO:0000313" key="7">
    <source>
        <dbReference type="Proteomes" id="UP000749559"/>
    </source>
</evidence>
<evidence type="ECO:0000256" key="1">
    <source>
        <dbReference type="ARBA" id="ARBA00022999"/>
    </source>
</evidence>
<dbReference type="SUPFAM" id="SSF55550">
    <property type="entry name" value="SH2 domain"/>
    <property type="match status" value="1"/>
</dbReference>
<evidence type="ECO:0000313" key="6">
    <source>
        <dbReference type="EMBL" id="CAH1797329.1"/>
    </source>
</evidence>
<dbReference type="CDD" id="cd00173">
    <property type="entry name" value="SH2"/>
    <property type="match status" value="1"/>
</dbReference>
<dbReference type="PANTHER" id="PTHR16186:SF9">
    <property type="entry name" value="SH2 DOMAIN-CONTAINING PROTEIN"/>
    <property type="match status" value="1"/>
</dbReference>